<evidence type="ECO:0000259" key="2">
    <source>
        <dbReference type="Pfam" id="PF03446"/>
    </source>
</evidence>
<dbReference type="AlphaFoldDB" id="A0A419N250"/>
<accession>A0A419N250</accession>
<dbReference type="Pfam" id="PF09130">
    <property type="entry name" value="DUF1932"/>
    <property type="match status" value="1"/>
</dbReference>
<dbReference type="InterPro" id="IPR013328">
    <property type="entry name" value="6PGD_dom2"/>
</dbReference>
<dbReference type="GO" id="GO:0016616">
    <property type="term" value="F:oxidoreductase activity, acting on the CH-OH group of donors, NAD or NADP as acceptor"/>
    <property type="evidence" value="ECO:0007669"/>
    <property type="project" value="UniProtKB-ARBA"/>
</dbReference>
<dbReference type="OrthoDB" id="4333at2"/>
<dbReference type="InterPro" id="IPR008927">
    <property type="entry name" value="6-PGluconate_DH-like_C_sf"/>
</dbReference>
<protein>
    <submittedName>
        <fullName evidence="4">NAD(P)-dependent oxidoreductase</fullName>
    </submittedName>
</protein>
<proteinExistence type="predicted"/>
<evidence type="ECO:0000313" key="4">
    <source>
        <dbReference type="EMBL" id="RJT33306.1"/>
    </source>
</evidence>
<dbReference type="GO" id="GO:0050661">
    <property type="term" value="F:NADP binding"/>
    <property type="evidence" value="ECO:0007669"/>
    <property type="project" value="InterPro"/>
</dbReference>
<dbReference type="InterPro" id="IPR006115">
    <property type="entry name" value="6PGDH_NADP-bd"/>
</dbReference>
<evidence type="ECO:0000313" key="5">
    <source>
        <dbReference type="Proteomes" id="UP000284908"/>
    </source>
</evidence>
<sequence>MKLVFIGFGEAAFNFSIALRSVSQMEIGAFDSSSGAGDMGVAIRERAEKAGVTLLDSLDHVCQKARFIVCLTSASSALNIAEKVIPHLHEGQIYTDMNSAAPAIKQQIDLIPRRSGVLFCDAAVMGTVPGDALRVPILLAGEGAKSFKNAFISEGMNLTDIEAEAGAASAIKMLKSIVMKGIPQLFLEAFIAAEKYGVLDTLVSSLSDSLDGKNIEQLAKVFTARTLIHAKRRCAEITDVIATLDALSVDASMSIATRNKLETLSQTDWTRVLGPDGADMDYRSAITCLSNIGENNHE</sequence>
<gene>
    <name evidence="4" type="ORF">D6C13_24180</name>
</gene>
<dbReference type="InterPro" id="IPR036291">
    <property type="entry name" value="NAD(P)-bd_dom_sf"/>
</dbReference>
<feature type="domain" description="6-phosphogluconate dehydrogenase NADP-binding" evidence="2">
    <location>
        <begin position="45"/>
        <end position="141"/>
    </location>
</feature>
<dbReference type="Gene3D" id="1.10.1040.10">
    <property type="entry name" value="N-(1-d-carboxylethyl)-l-norvaline Dehydrogenase, domain 2"/>
    <property type="match status" value="1"/>
</dbReference>
<dbReference type="EMBL" id="RAHH01000047">
    <property type="protein sequence ID" value="RJT33306.1"/>
    <property type="molecule type" value="Genomic_DNA"/>
</dbReference>
<keyword evidence="5" id="KW-1185">Reference proteome</keyword>
<dbReference type="Pfam" id="PF03446">
    <property type="entry name" value="NAD_binding_2"/>
    <property type="match status" value="1"/>
</dbReference>
<dbReference type="SUPFAM" id="SSF48179">
    <property type="entry name" value="6-phosphogluconate dehydrogenase C-terminal domain-like"/>
    <property type="match status" value="1"/>
</dbReference>
<evidence type="ECO:0000256" key="1">
    <source>
        <dbReference type="ARBA" id="ARBA00023002"/>
    </source>
</evidence>
<dbReference type="InterPro" id="IPR015814">
    <property type="entry name" value="Pgluconate_DH_NAD-bd_C"/>
</dbReference>
<reference evidence="4 5" key="1">
    <citation type="submission" date="2018-09" db="EMBL/GenBank/DDBJ databases">
        <authorList>
            <person name="Le Fleche-Mateos A."/>
        </authorList>
    </citation>
    <scope>NUCLEOTIDE SEQUENCE [LARGE SCALE GENOMIC DNA]</scope>
    <source>
        <strain evidence="4 5">DSM 27399</strain>
    </source>
</reference>
<name>A0A419N250_9GAMM</name>
<dbReference type="SUPFAM" id="SSF51735">
    <property type="entry name" value="NAD(P)-binding Rossmann-fold domains"/>
    <property type="match status" value="1"/>
</dbReference>
<dbReference type="Gene3D" id="3.40.50.720">
    <property type="entry name" value="NAD(P)-binding Rossmann-like Domain"/>
    <property type="match status" value="1"/>
</dbReference>
<evidence type="ECO:0000259" key="3">
    <source>
        <dbReference type="Pfam" id="PF09130"/>
    </source>
</evidence>
<keyword evidence="1" id="KW-0560">Oxidoreductase</keyword>
<dbReference type="Proteomes" id="UP000284908">
    <property type="component" value="Unassembled WGS sequence"/>
</dbReference>
<feature type="domain" description="Phosphogluconate dehydrogenase NAD-binding putative C-terminal" evidence="3">
    <location>
        <begin position="193"/>
        <end position="263"/>
    </location>
</feature>
<comment type="caution">
    <text evidence="4">The sequence shown here is derived from an EMBL/GenBank/DDBJ whole genome shotgun (WGS) entry which is preliminary data.</text>
</comment>
<organism evidence="4 5">
    <name type="scientific">Rahnella woolbedingensis</name>
    <dbReference type="NCBI Taxonomy" id="1510574"/>
    <lineage>
        <taxon>Bacteria</taxon>
        <taxon>Pseudomonadati</taxon>
        <taxon>Pseudomonadota</taxon>
        <taxon>Gammaproteobacteria</taxon>
        <taxon>Enterobacterales</taxon>
        <taxon>Yersiniaceae</taxon>
        <taxon>Rahnella</taxon>
    </lineage>
</organism>
<dbReference type="RefSeq" id="WP_120135179.1">
    <property type="nucleotide sequence ID" value="NZ_RAHH01000047.1"/>
</dbReference>